<dbReference type="GO" id="GO:0016787">
    <property type="term" value="F:hydrolase activity"/>
    <property type="evidence" value="ECO:0007669"/>
    <property type="project" value="TreeGrafter"/>
</dbReference>
<dbReference type="OrthoDB" id="2133758at2759"/>
<protein>
    <recommendedName>
        <fullName evidence="10">YhhN-like protein</fullName>
    </recommendedName>
</protein>
<dbReference type="PANTHER" id="PTHR31885:SF6">
    <property type="entry name" value="GH04784P"/>
    <property type="match status" value="1"/>
</dbReference>
<feature type="chain" id="PRO_5040782634" description="YhhN-like protein" evidence="7">
    <location>
        <begin position="21"/>
        <end position="258"/>
    </location>
</feature>
<dbReference type="EMBL" id="CAJVOS010000039">
    <property type="protein sequence ID" value="CAG8184190.1"/>
    <property type="molecule type" value="Genomic_DNA"/>
</dbReference>
<name>A0A9W4I0W3_PENOL</name>
<comment type="similarity">
    <text evidence="2">Belongs to the TMEM86 family.</text>
</comment>
<feature type="transmembrane region" description="Helical" evidence="6">
    <location>
        <begin position="129"/>
        <end position="152"/>
    </location>
</feature>
<evidence type="ECO:0008006" key="10">
    <source>
        <dbReference type="Google" id="ProtNLM"/>
    </source>
</evidence>
<proteinExistence type="inferred from homology"/>
<organism evidence="8 9">
    <name type="scientific">Penicillium olsonii</name>
    <dbReference type="NCBI Taxonomy" id="99116"/>
    <lineage>
        <taxon>Eukaryota</taxon>
        <taxon>Fungi</taxon>
        <taxon>Dikarya</taxon>
        <taxon>Ascomycota</taxon>
        <taxon>Pezizomycotina</taxon>
        <taxon>Eurotiomycetes</taxon>
        <taxon>Eurotiomycetidae</taxon>
        <taxon>Eurotiales</taxon>
        <taxon>Aspergillaceae</taxon>
        <taxon>Penicillium</taxon>
    </lineage>
</organism>
<keyword evidence="5 6" id="KW-0472">Membrane</keyword>
<evidence type="ECO:0000256" key="1">
    <source>
        <dbReference type="ARBA" id="ARBA00004141"/>
    </source>
</evidence>
<evidence type="ECO:0000256" key="4">
    <source>
        <dbReference type="ARBA" id="ARBA00022989"/>
    </source>
</evidence>
<feature type="transmembrane region" description="Helical" evidence="6">
    <location>
        <begin position="55"/>
        <end position="75"/>
    </location>
</feature>
<sequence length="258" mass="27992">MSISAPAWLLLGSLPLLALSEWNSTSYTGTAVFKMLCSTAFLSKSLLLPYAEWSGYHSLIAIGLGFSLIGDFFLIPSRREFRELKHKALTPDDSCAQRSVSISFQVGIFAFAAAHVSYSLAFLQNSGSVSLMLFSVTFLGTLGAARWLGVVYPQRGSSLKHNPLNLNIPIELRNLVFFYAVIIGTMFAAATSTSPLAPVNLLNSRAIGAAMFVLSDLFVARNAFGSLSPSGSRGWIEIFVGYAFYFWAQMVIASTLDP</sequence>
<dbReference type="Proteomes" id="UP001153618">
    <property type="component" value="Unassembled WGS sequence"/>
</dbReference>
<dbReference type="InterPro" id="IPR012506">
    <property type="entry name" value="TMEM86B-like"/>
</dbReference>
<evidence type="ECO:0000256" key="5">
    <source>
        <dbReference type="ARBA" id="ARBA00023136"/>
    </source>
</evidence>
<evidence type="ECO:0000313" key="9">
    <source>
        <dbReference type="Proteomes" id="UP001153618"/>
    </source>
</evidence>
<dbReference type="PANTHER" id="PTHR31885">
    <property type="entry name" value="GH04784P"/>
    <property type="match status" value="1"/>
</dbReference>
<feature type="transmembrane region" description="Helical" evidence="6">
    <location>
        <begin position="172"/>
        <end position="190"/>
    </location>
</feature>
<keyword evidence="7" id="KW-0732">Signal</keyword>
<accession>A0A9W4I0W3</accession>
<dbReference type="GO" id="GO:0016020">
    <property type="term" value="C:membrane"/>
    <property type="evidence" value="ECO:0007669"/>
    <property type="project" value="UniProtKB-SubCell"/>
</dbReference>
<keyword evidence="3 6" id="KW-0812">Transmembrane</keyword>
<evidence type="ECO:0000256" key="6">
    <source>
        <dbReference type="SAM" id="Phobius"/>
    </source>
</evidence>
<evidence type="ECO:0000313" key="8">
    <source>
        <dbReference type="EMBL" id="CAG8184190.1"/>
    </source>
</evidence>
<evidence type="ECO:0000256" key="7">
    <source>
        <dbReference type="SAM" id="SignalP"/>
    </source>
</evidence>
<comment type="caution">
    <text evidence="8">The sequence shown here is derived from an EMBL/GenBank/DDBJ whole genome shotgun (WGS) entry which is preliminary data.</text>
</comment>
<dbReference type="AlphaFoldDB" id="A0A9W4I0W3"/>
<feature type="transmembrane region" description="Helical" evidence="6">
    <location>
        <begin position="236"/>
        <end position="256"/>
    </location>
</feature>
<evidence type="ECO:0000256" key="2">
    <source>
        <dbReference type="ARBA" id="ARBA00007375"/>
    </source>
</evidence>
<reference evidence="8" key="1">
    <citation type="submission" date="2021-07" db="EMBL/GenBank/DDBJ databases">
        <authorList>
            <person name="Branca A.L. A."/>
        </authorList>
    </citation>
    <scope>NUCLEOTIDE SEQUENCE</scope>
</reference>
<feature type="signal peptide" evidence="7">
    <location>
        <begin position="1"/>
        <end position="20"/>
    </location>
</feature>
<keyword evidence="9" id="KW-1185">Reference proteome</keyword>
<evidence type="ECO:0000256" key="3">
    <source>
        <dbReference type="ARBA" id="ARBA00022692"/>
    </source>
</evidence>
<gene>
    <name evidence="8" type="ORF">POLS_LOCUS7030</name>
</gene>
<comment type="subcellular location">
    <subcellularLocation>
        <location evidence="1">Membrane</location>
        <topology evidence="1">Multi-pass membrane protein</topology>
    </subcellularLocation>
</comment>
<keyword evidence="4 6" id="KW-1133">Transmembrane helix</keyword>
<dbReference type="Pfam" id="PF07947">
    <property type="entry name" value="YhhN"/>
    <property type="match status" value="1"/>
</dbReference>
<feature type="transmembrane region" description="Helical" evidence="6">
    <location>
        <begin position="102"/>
        <end position="123"/>
    </location>
</feature>